<evidence type="ECO:0000259" key="1">
    <source>
        <dbReference type="Pfam" id="PF00126"/>
    </source>
</evidence>
<proteinExistence type="predicted"/>
<accession>A0ABM8Z167</accession>
<dbReference type="Proteomes" id="UP000839052">
    <property type="component" value="Chromosome"/>
</dbReference>
<organism evidence="2 3">
    <name type="scientific">Candidatus Nitrotoga arctica</name>
    <dbReference type="NCBI Taxonomy" id="453162"/>
    <lineage>
        <taxon>Bacteria</taxon>
        <taxon>Pseudomonadati</taxon>
        <taxon>Pseudomonadota</taxon>
        <taxon>Betaproteobacteria</taxon>
        <taxon>Nitrosomonadales</taxon>
        <taxon>Gallionellaceae</taxon>
        <taxon>Candidatus Nitrotoga</taxon>
    </lineage>
</organism>
<dbReference type="PANTHER" id="PTHR30432">
    <property type="entry name" value="TRANSCRIPTIONAL REGULATOR MODE"/>
    <property type="match status" value="1"/>
</dbReference>
<evidence type="ECO:0000313" key="2">
    <source>
        <dbReference type="EMBL" id="CAG9933616.1"/>
    </source>
</evidence>
<feature type="domain" description="HTH lysR-type" evidence="1">
    <location>
        <begin position="37"/>
        <end position="99"/>
    </location>
</feature>
<dbReference type="Pfam" id="PF00126">
    <property type="entry name" value="HTH_1"/>
    <property type="match status" value="1"/>
</dbReference>
<dbReference type="PANTHER" id="PTHR30432:SF1">
    <property type="entry name" value="DNA-BINDING TRANSCRIPTIONAL DUAL REGULATOR MODE"/>
    <property type="match status" value="1"/>
</dbReference>
<dbReference type="SUPFAM" id="SSF46785">
    <property type="entry name" value="Winged helix' DNA-binding domain"/>
    <property type="match status" value="1"/>
</dbReference>
<keyword evidence="3" id="KW-1185">Reference proteome</keyword>
<dbReference type="InterPro" id="IPR051815">
    <property type="entry name" value="Molybdate_resp_trans_reg"/>
</dbReference>
<sequence>MRYLVCYISLMPSQNKIGNFRASLSLCLNSGGWISPRRLELLAAIGRTNSISNGAKAVGMTYRGAWVAVEEMNSLAGVPLVKSWQGGHGGGGAELTEIGKQLVVELSRLSALQTQLFQSVAVLDEFD</sequence>
<dbReference type="EMBL" id="OU912926">
    <property type="protein sequence ID" value="CAG9933616.1"/>
    <property type="molecule type" value="Genomic_DNA"/>
</dbReference>
<evidence type="ECO:0000313" key="3">
    <source>
        <dbReference type="Proteomes" id="UP000839052"/>
    </source>
</evidence>
<dbReference type="InterPro" id="IPR000847">
    <property type="entry name" value="LysR_HTH_N"/>
</dbReference>
<gene>
    <name evidence="2" type="ORF">NTG6680_2367</name>
</gene>
<protein>
    <recommendedName>
        <fullName evidence="1">HTH lysR-type domain-containing protein</fullName>
    </recommendedName>
</protein>
<dbReference type="InterPro" id="IPR036388">
    <property type="entry name" value="WH-like_DNA-bd_sf"/>
</dbReference>
<name>A0ABM8Z167_9PROT</name>
<dbReference type="Gene3D" id="1.10.10.10">
    <property type="entry name" value="Winged helix-like DNA-binding domain superfamily/Winged helix DNA-binding domain"/>
    <property type="match status" value="1"/>
</dbReference>
<dbReference type="InterPro" id="IPR036390">
    <property type="entry name" value="WH_DNA-bd_sf"/>
</dbReference>
<reference evidence="2 3" key="1">
    <citation type="submission" date="2021-10" db="EMBL/GenBank/DDBJ databases">
        <authorList>
            <person name="Koch H."/>
        </authorList>
    </citation>
    <scope>NUCLEOTIDE SEQUENCE [LARGE SCALE GENOMIC DNA]</scope>
    <source>
        <strain evidence="2">6680</strain>
    </source>
</reference>